<dbReference type="HOGENOM" id="CLU_173073_0_0_12"/>
<keyword evidence="1" id="KW-0614">Plasmid</keyword>
<dbReference type="Proteomes" id="UP000006901">
    <property type="component" value="Plasmid ZS7_cp32-3+10"/>
</dbReference>
<dbReference type="AlphaFoldDB" id="A0A0H3C0Z5"/>
<accession>A0A0H3C0Z5</accession>
<name>A0A0H3C0Z5_BORBZ</name>
<dbReference type="Pfam" id="PF10934">
    <property type="entry name" value="Sheath_initiator"/>
    <property type="match status" value="1"/>
</dbReference>
<dbReference type="EMBL" id="CP001202">
    <property type="protein sequence ID" value="ACK74338.1"/>
    <property type="molecule type" value="Genomic_DNA"/>
</dbReference>
<reference evidence="1 2" key="1">
    <citation type="journal article" date="2011" name="J. Bacteriol.">
        <title>Whole-genome sequences of thirteen isolates of Borrelia burgdorferi.</title>
        <authorList>
            <person name="Schutzer S.E."/>
            <person name="Fraser-Liggett C.M."/>
            <person name="Casjens S.R."/>
            <person name="Qiu W.G."/>
            <person name="Dunn J.J."/>
            <person name="Mongodin E.F."/>
            <person name="Luft B.J."/>
        </authorList>
    </citation>
    <scope>NUCLEOTIDE SEQUENCE [LARGE SCALE GENOMIC DNA]</scope>
    <source>
        <strain evidence="1 2">ZS7</strain>
        <plasmid evidence="1 2">ZS7_cp32-3+10</plasmid>
    </source>
</reference>
<gene>
    <name evidence="1" type="ordered locus">BbuZS7_AC47</name>
</gene>
<evidence type="ECO:0000313" key="2">
    <source>
        <dbReference type="Proteomes" id="UP000006901"/>
    </source>
</evidence>
<organism evidence="1 2">
    <name type="scientific">Borreliella burgdorferi (strain ZS7)</name>
    <name type="common">Borrelia burgdorferi</name>
    <dbReference type="NCBI Taxonomy" id="445985"/>
    <lineage>
        <taxon>Bacteria</taxon>
        <taxon>Pseudomonadati</taxon>
        <taxon>Spirochaetota</taxon>
        <taxon>Spirochaetia</taxon>
        <taxon>Spirochaetales</taxon>
        <taxon>Borreliaceae</taxon>
        <taxon>Borreliella</taxon>
    </lineage>
</organism>
<proteinExistence type="predicted"/>
<geneLocation type="plasmid" evidence="1 2">
    <name>ZS7_cp32-3+10</name>
</geneLocation>
<dbReference type="GeneID" id="63641766"/>
<evidence type="ECO:0000313" key="1">
    <source>
        <dbReference type="EMBL" id="ACK74338.1"/>
    </source>
</evidence>
<dbReference type="RefSeq" id="WP_002658573.1">
    <property type="nucleotide sequence ID" value="NC_011720.1"/>
</dbReference>
<protein>
    <submittedName>
        <fullName evidence="1">Uncharacterized protein</fullName>
    </submittedName>
</protein>
<sequence>MDLKFGNNFELSFNNDVSLVDGIDEQKQKLFIFCKTLRGSLSYAPNWGLDYYLLLKLLKTNNLQAIKNYFNEISRELNLDLINISTTTQERKVNISFFFTGDILNMEFDL</sequence>
<dbReference type="InterPro" id="IPR020288">
    <property type="entry name" value="Sheath_initiator"/>
</dbReference>
<dbReference type="KEGG" id="bbz:BbuZS7_AC47"/>